<feature type="region of interest" description="Disordered" evidence="2">
    <location>
        <begin position="44"/>
        <end position="174"/>
    </location>
</feature>
<sequence>MAAYRDSAKADFKQVVDAALSKLRDELISQFSDSLSGLQAENEQLRRRLDEAESRRQPSVSPSSDEDRDGEIERAEAEPERAPRPPTPPRPVPTRPDRRADSRRRDRSPTRQRDGYKDERDYRSPRSSRGSRGRDGRGCDSERSRSPLERRQPAPPPARSLSRARGPKGSGKGKDNTLCFLYLVGKCNRNQCADRHPSKEESKALLDKMQHTSCKWGRECKRRDCVFWHPADRGSF</sequence>
<keyword evidence="1" id="KW-0862">Zinc</keyword>
<proteinExistence type="predicted"/>
<feature type="zinc finger region" description="C3H1-type" evidence="1">
    <location>
        <begin position="173"/>
        <end position="199"/>
    </location>
</feature>
<evidence type="ECO:0000313" key="4">
    <source>
        <dbReference type="EMBL" id="CAK0840199.1"/>
    </source>
</evidence>
<feature type="compositionally biased region" description="Pro residues" evidence="2">
    <location>
        <begin position="84"/>
        <end position="94"/>
    </location>
</feature>
<feature type="compositionally biased region" description="Basic and acidic residues" evidence="2">
    <location>
        <begin position="44"/>
        <end position="56"/>
    </location>
</feature>
<reference evidence="4" key="1">
    <citation type="submission" date="2023-10" db="EMBL/GenBank/DDBJ databases">
        <authorList>
            <person name="Chen Y."/>
            <person name="Shah S."/>
            <person name="Dougan E. K."/>
            <person name="Thang M."/>
            <person name="Chan C."/>
        </authorList>
    </citation>
    <scope>NUCLEOTIDE SEQUENCE [LARGE SCALE GENOMIC DNA]</scope>
</reference>
<evidence type="ECO:0000313" key="5">
    <source>
        <dbReference type="Proteomes" id="UP001189429"/>
    </source>
</evidence>
<feature type="compositionally biased region" description="Basic and acidic residues" evidence="2">
    <location>
        <begin position="95"/>
        <end position="124"/>
    </location>
</feature>
<protein>
    <recommendedName>
        <fullName evidence="3">C3H1-type domain-containing protein</fullName>
    </recommendedName>
</protein>
<dbReference type="PROSITE" id="PS50103">
    <property type="entry name" value="ZF_C3H1"/>
    <property type="match status" value="1"/>
</dbReference>
<dbReference type="Gene3D" id="4.10.1000.40">
    <property type="match status" value="1"/>
</dbReference>
<keyword evidence="1" id="KW-0863">Zinc-finger</keyword>
<gene>
    <name evidence="4" type="ORF">PCOR1329_LOCUS35693</name>
</gene>
<evidence type="ECO:0000259" key="3">
    <source>
        <dbReference type="PROSITE" id="PS50103"/>
    </source>
</evidence>
<organism evidence="4 5">
    <name type="scientific">Prorocentrum cordatum</name>
    <dbReference type="NCBI Taxonomy" id="2364126"/>
    <lineage>
        <taxon>Eukaryota</taxon>
        <taxon>Sar</taxon>
        <taxon>Alveolata</taxon>
        <taxon>Dinophyceae</taxon>
        <taxon>Prorocentrales</taxon>
        <taxon>Prorocentraceae</taxon>
        <taxon>Prorocentrum</taxon>
    </lineage>
</organism>
<feature type="compositionally biased region" description="Basic and acidic residues" evidence="2">
    <location>
        <begin position="71"/>
        <end position="83"/>
    </location>
</feature>
<dbReference type="Proteomes" id="UP001189429">
    <property type="component" value="Unassembled WGS sequence"/>
</dbReference>
<dbReference type="InterPro" id="IPR000571">
    <property type="entry name" value="Znf_CCCH"/>
</dbReference>
<comment type="caution">
    <text evidence="4">The sequence shown here is derived from an EMBL/GenBank/DDBJ whole genome shotgun (WGS) entry which is preliminary data.</text>
</comment>
<dbReference type="EMBL" id="CAUYUJ010014359">
    <property type="protein sequence ID" value="CAK0840199.1"/>
    <property type="molecule type" value="Genomic_DNA"/>
</dbReference>
<name>A0ABN9T5B1_9DINO</name>
<evidence type="ECO:0000256" key="2">
    <source>
        <dbReference type="SAM" id="MobiDB-lite"/>
    </source>
</evidence>
<feature type="domain" description="C3H1-type" evidence="3">
    <location>
        <begin position="173"/>
        <end position="199"/>
    </location>
</feature>
<keyword evidence="1" id="KW-0479">Metal-binding</keyword>
<accession>A0ABN9T5B1</accession>
<keyword evidence="5" id="KW-1185">Reference proteome</keyword>
<feature type="compositionally biased region" description="Basic and acidic residues" evidence="2">
    <location>
        <begin position="132"/>
        <end position="152"/>
    </location>
</feature>
<evidence type="ECO:0000256" key="1">
    <source>
        <dbReference type="PROSITE-ProRule" id="PRU00723"/>
    </source>
</evidence>